<accession>A0A975GUB1</accession>
<name>A0A975GUB1_9CAUL</name>
<organism evidence="1 2">
    <name type="scientific">Brevundimonas goettingensis</name>
    <dbReference type="NCBI Taxonomy" id="2774190"/>
    <lineage>
        <taxon>Bacteria</taxon>
        <taxon>Pseudomonadati</taxon>
        <taxon>Pseudomonadota</taxon>
        <taxon>Alphaproteobacteria</taxon>
        <taxon>Caulobacterales</taxon>
        <taxon>Caulobacteraceae</taxon>
        <taxon>Brevundimonas</taxon>
    </lineage>
</organism>
<dbReference type="EMBL" id="CP062222">
    <property type="protein sequence ID" value="QTC89651.1"/>
    <property type="molecule type" value="Genomic_DNA"/>
</dbReference>
<proteinExistence type="predicted"/>
<evidence type="ECO:0000313" key="1">
    <source>
        <dbReference type="EMBL" id="QTC89651.1"/>
    </source>
</evidence>
<gene>
    <name evidence="1" type="ORF">IFJ75_09985</name>
</gene>
<dbReference type="RefSeq" id="WP_207867800.1">
    <property type="nucleotide sequence ID" value="NZ_CP062222.1"/>
</dbReference>
<dbReference type="KEGG" id="bgoe:IFJ75_09985"/>
<sequence length="172" mass="19116">MAQSPKAGVSGVLSRCEIDGHRVEARISPFLFDLDAAEAPVWRLVFEGATFDAAELQRMVESEVEVDIHDDRAVFYDVFAGAQQDCGSSRLSVDRVGYDAIDHTSRIRRLQAEVQRLGAHLGIARQKDDRGKAILDELIRRAEIKAAASDHLHDRQAAAIEALRRLKVHFDG</sequence>
<dbReference type="Proteomes" id="UP000663918">
    <property type="component" value="Chromosome"/>
</dbReference>
<evidence type="ECO:0000313" key="2">
    <source>
        <dbReference type="Proteomes" id="UP000663918"/>
    </source>
</evidence>
<protein>
    <submittedName>
        <fullName evidence="1">Uncharacterized protein</fullName>
    </submittedName>
</protein>
<dbReference type="AlphaFoldDB" id="A0A975GUB1"/>
<keyword evidence="2" id="KW-1185">Reference proteome</keyword>
<reference evidence="1" key="1">
    <citation type="submission" date="2020-09" db="EMBL/GenBank/DDBJ databases">
        <title>Brevundimonas sp. LVF2 isolated from a puddle in Goettingen, Germany.</title>
        <authorList>
            <person name="Friedrich I."/>
            <person name="Klassen A."/>
            <person name="Hannes N."/>
            <person name="Schneider D."/>
            <person name="Hertel R."/>
            <person name="Daniel R."/>
        </authorList>
    </citation>
    <scope>NUCLEOTIDE SEQUENCE</scope>
    <source>
        <strain evidence="1">LVF2</strain>
    </source>
</reference>